<feature type="domain" description="Kazal-like" evidence="2">
    <location>
        <begin position="41"/>
        <end position="91"/>
    </location>
</feature>
<keyword evidence="3" id="KW-0646">Protease inhibitor</keyword>
<evidence type="ECO:0000259" key="2">
    <source>
        <dbReference type="PROSITE" id="PS51465"/>
    </source>
</evidence>
<evidence type="ECO:0000256" key="1">
    <source>
        <dbReference type="SAM" id="SignalP"/>
    </source>
</evidence>
<accession>A0ABN7B1W1</accession>
<feature type="chain" id="PRO_5045980184" evidence="1">
    <location>
        <begin position="39"/>
        <end position="208"/>
    </location>
</feature>
<dbReference type="Proteomes" id="UP001307889">
    <property type="component" value="Chromosome 8"/>
</dbReference>
<dbReference type="InterPro" id="IPR053265">
    <property type="entry name" value="Serpin"/>
</dbReference>
<dbReference type="SUPFAM" id="SSF100895">
    <property type="entry name" value="Kazal-type serine protease inhibitors"/>
    <property type="match status" value="3"/>
</dbReference>
<proteinExistence type="predicted"/>
<reference evidence="3 4" key="1">
    <citation type="submission" date="2023-09" db="EMBL/GenBank/DDBJ databases">
        <title>Nesidiocoris tenuis whole genome shotgun sequence.</title>
        <authorList>
            <person name="Shibata T."/>
            <person name="Shimoda M."/>
            <person name="Kobayashi T."/>
            <person name="Uehara T."/>
        </authorList>
    </citation>
    <scope>NUCLEOTIDE SEQUENCE [LARGE SCALE GENOMIC DNA]</scope>
    <source>
        <strain evidence="3 4">Japan</strain>
    </source>
</reference>
<dbReference type="PANTHER" id="PTHR21131">
    <property type="entry name" value="SERINE-TYPE ENDOPEPTIDASE INHIBITOR"/>
    <property type="match status" value="1"/>
</dbReference>
<dbReference type="CDD" id="cd00104">
    <property type="entry name" value="KAZAL_FS"/>
    <property type="match status" value="3"/>
</dbReference>
<keyword evidence="4" id="KW-1185">Reference proteome</keyword>
<dbReference type="PROSITE" id="PS00282">
    <property type="entry name" value="KAZAL_1"/>
    <property type="match status" value="1"/>
</dbReference>
<sequence>MYLRCIFGLSLYFATRRTQKPKMTSSVALFGLLALVAGVHMEEHHGCICPLLYAPVCASNGQIFSNECLIRCHNLEENDHLTVVGDEECGVEKPVFPELVKFNCFKTCPHTPLPVCGSDGVTYGSKCALNCFRKMNKDKAEVTVVHEGYCKNSPTDMLREKPLDHICICTMEYAPVCGSDNHTYSNKCVLNCEMKNKHELTMLHNGEC</sequence>
<evidence type="ECO:0000313" key="3">
    <source>
        <dbReference type="EMBL" id="BES97607.1"/>
    </source>
</evidence>
<evidence type="ECO:0000313" key="4">
    <source>
        <dbReference type="Proteomes" id="UP001307889"/>
    </source>
</evidence>
<dbReference type="SMART" id="SM00280">
    <property type="entry name" value="KAZAL"/>
    <property type="match status" value="3"/>
</dbReference>
<dbReference type="PROSITE" id="PS51465">
    <property type="entry name" value="KAZAL_2"/>
    <property type="match status" value="3"/>
</dbReference>
<keyword evidence="3" id="KW-0722">Serine protease inhibitor</keyword>
<dbReference type="EMBL" id="AP028916">
    <property type="protein sequence ID" value="BES97607.1"/>
    <property type="molecule type" value="Genomic_DNA"/>
</dbReference>
<dbReference type="InterPro" id="IPR036058">
    <property type="entry name" value="Kazal_dom_sf"/>
</dbReference>
<gene>
    <name evidence="3" type="ORF">NTJ_10421</name>
</gene>
<feature type="domain" description="Kazal-like" evidence="2">
    <location>
        <begin position="161"/>
        <end position="208"/>
    </location>
</feature>
<keyword evidence="1" id="KW-0732">Signal</keyword>
<dbReference type="InterPro" id="IPR002350">
    <property type="entry name" value="Kazal_dom"/>
</dbReference>
<name>A0ABN7B1W1_9HEMI</name>
<feature type="domain" description="Kazal-like" evidence="2">
    <location>
        <begin position="98"/>
        <end position="152"/>
    </location>
</feature>
<dbReference type="GO" id="GO:0004867">
    <property type="term" value="F:serine-type endopeptidase inhibitor activity"/>
    <property type="evidence" value="ECO:0007669"/>
    <property type="project" value="UniProtKB-KW"/>
</dbReference>
<dbReference type="Gene3D" id="3.30.60.30">
    <property type="match status" value="3"/>
</dbReference>
<dbReference type="Pfam" id="PF00050">
    <property type="entry name" value="Kazal_1"/>
    <property type="match status" value="3"/>
</dbReference>
<protein>
    <submittedName>
        <fullName evidence="3">Kazal-type serine protease inhibitor domain</fullName>
    </submittedName>
</protein>
<dbReference type="PANTHER" id="PTHR21131:SF0">
    <property type="entry name" value="GEO10195P1-RELATED"/>
    <property type="match status" value="1"/>
</dbReference>
<organism evidence="3 4">
    <name type="scientific">Nesidiocoris tenuis</name>
    <dbReference type="NCBI Taxonomy" id="355587"/>
    <lineage>
        <taxon>Eukaryota</taxon>
        <taxon>Metazoa</taxon>
        <taxon>Ecdysozoa</taxon>
        <taxon>Arthropoda</taxon>
        <taxon>Hexapoda</taxon>
        <taxon>Insecta</taxon>
        <taxon>Pterygota</taxon>
        <taxon>Neoptera</taxon>
        <taxon>Paraneoptera</taxon>
        <taxon>Hemiptera</taxon>
        <taxon>Heteroptera</taxon>
        <taxon>Panheteroptera</taxon>
        <taxon>Cimicomorpha</taxon>
        <taxon>Miridae</taxon>
        <taxon>Dicyphina</taxon>
        <taxon>Nesidiocoris</taxon>
    </lineage>
</organism>
<feature type="signal peptide" evidence="1">
    <location>
        <begin position="1"/>
        <end position="38"/>
    </location>
</feature>